<evidence type="ECO:0000313" key="2">
    <source>
        <dbReference type="EMBL" id="NWC13295.1"/>
    </source>
</evidence>
<accession>A0A7Y7XWI4</accession>
<dbReference type="InterPro" id="IPR021647">
    <property type="entry name" value="CusF_Ec"/>
</dbReference>
<dbReference type="RefSeq" id="WP_017128637.1">
    <property type="nucleotide sequence ID" value="NZ_JACAPC010000020.1"/>
</dbReference>
<sequence>MKRTLITVVTAMAVLSLNAYAEEMNMGGESMQTMTRNRAPNQVAVAKAEGVIKAIDAEKHTVTIAHGAIASIQWPAMTMAFSATPAQLAGLRKDDPVTFSFGLSGTVAKIESIEKMK</sequence>
<feature type="signal peptide" evidence="1">
    <location>
        <begin position="1"/>
        <end position="21"/>
    </location>
</feature>
<gene>
    <name evidence="2" type="ORF">HX845_06585</name>
</gene>
<dbReference type="Gene3D" id="2.40.50.320">
    <property type="entry name" value="Copper binding periplasmic protein CusF"/>
    <property type="match status" value="1"/>
</dbReference>
<reference evidence="2 3" key="1">
    <citation type="submission" date="2020-04" db="EMBL/GenBank/DDBJ databases">
        <title>Molecular characterization of pseudomonads from Agaricus bisporus reveal novel blotch 2 pathogens in Western Europe.</title>
        <authorList>
            <person name="Taparia T."/>
            <person name="Krijger M."/>
            <person name="Haynes E."/>
            <person name="Elpinstone J.G."/>
            <person name="Noble R."/>
            <person name="Van Der Wolf J."/>
        </authorList>
    </citation>
    <scope>NUCLEOTIDE SEQUENCE [LARGE SCALE GENOMIC DNA]</scope>
    <source>
        <strain evidence="2 3">IPO3738</strain>
    </source>
</reference>
<evidence type="ECO:0000313" key="3">
    <source>
        <dbReference type="Proteomes" id="UP000517547"/>
    </source>
</evidence>
<dbReference type="InterPro" id="IPR042230">
    <property type="entry name" value="CusF_sf"/>
</dbReference>
<dbReference type="AlphaFoldDB" id="A0A7Y7XWI4"/>
<comment type="caution">
    <text evidence="2">The sequence shown here is derived from an EMBL/GenBank/DDBJ whole genome shotgun (WGS) entry which is preliminary data.</text>
</comment>
<name>A0A7Y7XWI4_9PSED</name>
<dbReference type="Proteomes" id="UP000517547">
    <property type="component" value="Unassembled WGS sequence"/>
</dbReference>
<evidence type="ECO:0000256" key="1">
    <source>
        <dbReference type="SAM" id="SignalP"/>
    </source>
</evidence>
<protein>
    <submittedName>
        <fullName evidence="2">Copper-binding protein</fullName>
    </submittedName>
</protein>
<dbReference type="Pfam" id="PF11604">
    <property type="entry name" value="CusF_Ec"/>
    <property type="match status" value="1"/>
</dbReference>
<dbReference type="EMBL" id="JACAQE010000002">
    <property type="protein sequence ID" value="NWC13295.1"/>
    <property type="molecule type" value="Genomic_DNA"/>
</dbReference>
<organism evidence="2 3">
    <name type="scientific">Pseudomonas gingeri</name>
    <dbReference type="NCBI Taxonomy" id="117681"/>
    <lineage>
        <taxon>Bacteria</taxon>
        <taxon>Pseudomonadati</taxon>
        <taxon>Pseudomonadota</taxon>
        <taxon>Gammaproteobacteria</taxon>
        <taxon>Pseudomonadales</taxon>
        <taxon>Pseudomonadaceae</taxon>
        <taxon>Pseudomonas</taxon>
    </lineage>
</organism>
<proteinExistence type="predicted"/>
<feature type="chain" id="PRO_5030963648" evidence="1">
    <location>
        <begin position="22"/>
        <end position="117"/>
    </location>
</feature>
<keyword evidence="1" id="KW-0732">Signal</keyword>